<proteinExistence type="predicted"/>
<evidence type="ECO:0000313" key="2">
    <source>
        <dbReference type="EMBL" id="CAI9742295.1"/>
    </source>
</evidence>
<evidence type="ECO:0000313" key="3">
    <source>
        <dbReference type="Proteomes" id="UP001162480"/>
    </source>
</evidence>
<accession>A0AA36FKF4</accession>
<protein>
    <submittedName>
        <fullName evidence="2">Uncharacterized protein</fullName>
    </submittedName>
</protein>
<dbReference type="EMBL" id="OX597840">
    <property type="protein sequence ID" value="CAI9742295.1"/>
    <property type="molecule type" value="Genomic_DNA"/>
</dbReference>
<keyword evidence="3" id="KW-1185">Reference proteome</keyword>
<reference evidence="2" key="1">
    <citation type="submission" date="2023-08" db="EMBL/GenBank/DDBJ databases">
        <authorList>
            <person name="Alioto T."/>
            <person name="Alioto T."/>
            <person name="Gomez Garrido J."/>
        </authorList>
    </citation>
    <scope>NUCLEOTIDE SEQUENCE</scope>
</reference>
<feature type="region of interest" description="Disordered" evidence="1">
    <location>
        <begin position="1"/>
        <end position="67"/>
    </location>
</feature>
<name>A0AA36FKF4_OCTVU</name>
<dbReference type="AlphaFoldDB" id="A0AA36FKF4"/>
<sequence length="67" mass="7728">MKERKKESQKDNEKEKKVRSEGGNEGGEEMVAGERKVSNKPIKCTKLHTFSRVVSRRNRTNQDHGDN</sequence>
<feature type="compositionally biased region" description="Basic and acidic residues" evidence="1">
    <location>
        <begin position="1"/>
        <end position="22"/>
    </location>
</feature>
<evidence type="ECO:0000256" key="1">
    <source>
        <dbReference type="SAM" id="MobiDB-lite"/>
    </source>
</evidence>
<organism evidence="2 3">
    <name type="scientific">Octopus vulgaris</name>
    <name type="common">Common octopus</name>
    <dbReference type="NCBI Taxonomy" id="6645"/>
    <lineage>
        <taxon>Eukaryota</taxon>
        <taxon>Metazoa</taxon>
        <taxon>Spiralia</taxon>
        <taxon>Lophotrochozoa</taxon>
        <taxon>Mollusca</taxon>
        <taxon>Cephalopoda</taxon>
        <taxon>Coleoidea</taxon>
        <taxon>Octopodiformes</taxon>
        <taxon>Octopoda</taxon>
        <taxon>Incirrata</taxon>
        <taxon>Octopodidae</taxon>
        <taxon>Octopus</taxon>
    </lineage>
</organism>
<gene>
    <name evidence="2" type="ORF">OCTVUL_1B031152</name>
</gene>
<dbReference type="Proteomes" id="UP001162480">
    <property type="component" value="Chromosome 27"/>
</dbReference>